<evidence type="ECO:0000313" key="6">
    <source>
        <dbReference type="Proteomes" id="UP000595841"/>
    </source>
</evidence>
<keyword evidence="6" id="KW-1185">Reference proteome</keyword>
<dbReference type="Gene3D" id="1.10.10.60">
    <property type="entry name" value="Homeodomain-like"/>
    <property type="match status" value="1"/>
</dbReference>
<dbReference type="InterPro" id="IPR018060">
    <property type="entry name" value="HTH_AraC"/>
</dbReference>
<evidence type="ECO:0000259" key="4">
    <source>
        <dbReference type="PROSITE" id="PS01124"/>
    </source>
</evidence>
<dbReference type="PANTHER" id="PTHR43280">
    <property type="entry name" value="ARAC-FAMILY TRANSCRIPTIONAL REGULATOR"/>
    <property type="match status" value="1"/>
</dbReference>
<protein>
    <submittedName>
        <fullName evidence="5">Helix-turn-helix transcriptional regulator</fullName>
    </submittedName>
</protein>
<keyword evidence="1" id="KW-0805">Transcription regulation</keyword>
<evidence type="ECO:0000256" key="1">
    <source>
        <dbReference type="ARBA" id="ARBA00023015"/>
    </source>
</evidence>
<keyword evidence="2" id="KW-0238">DNA-binding</keyword>
<dbReference type="InterPro" id="IPR020449">
    <property type="entry name" value="Tscrpt_reg_AraC-type_HTH"/>
</dbReference>
<dbReference type="PROSITE" id="PS00041">
    <property type="entry name" value="HTH_ARAC_FAMILY_1"/>
    <property type="match status" value="1"/>
</dbReference>
<dbReference type="Pfam" id="PF12833">
    <property type="entry name" value="HTH_18"/>
    <property type="match status" value="1"/>
</dbReference>
<evidence type="ECO:0000256" key="2">
    <source>
        <dbReference type="ARBA" id="ARBA00023125"/>
    </source>
</evidence>
<dbReference type="PROSITE" id="PS01124">
    <property type="entry name" value="HTH_ARAC_FAMILY_2"/>
    <property type="match status" value="1"/>
</dbReference>
<dbReference type="GO" id="GO:0043565">
    <property type="term" value="F:sequence-specific DNA binding"/>
    <property type="evidence" value="ECO:0007669"/>
    <property type="project" value="InterPro"/>
</dbReference>
<dbReference type="PRINTS" id="PR00032">
    <property type="entry name" value="HTHARAC"/>
</dbReference>
<dbReference type="SUPFAM" id="SSF46689">
    <property type="entry name" value="Homeodomain-like"/>
    <property type="match status" value="1"/>
</dbReference>
<dbReference type="KEGG" id="pson:JI735_32525"/>
<organism evidence="5 6">
    <name type="scientific">Paenibacillus sonchi</name>
    <dbReference type="NCBI Taxonomy" id="373687"/>
    <lineage>
        <taxon>Bacteria</taxon>
        <taxon>Bacillati</taxon>
        <taxon>Bacillota</taxon>
        <taxon>Bacilli</taxon>
        <taxon>Bacillales</taxon>
        <taxon>Paenibacillaceae</taxon>
        <taxon>Paenibacillus</taxon>
        <taxon>Paenibacillus sonchi group</taxon>
    </lineage>
</organism>
<dbReference type="PANTHER" id="PTHR43280:SF2">
    <property type="entry name" value="HTH-TYPE TRANSCRIPTIONAL REGULATOR EXSA"/>
    <property type="match status" value="1"/>
</dbReference>
<accession>A0A974PBQ7</accession>
<evidence type="ECO:0000313" key="5">
    <source>
        <dbReference type="EMBL" id="QQZ61069.1"/>
    </source>
</evidence>
<sequence length="189" mass="22025">MLNPTPRTPAILLLMFPWVSESPLPLGVPFALSDPDFCHKLFELLVIEHHFNRACKESSIDYLLRTLFNKLWESYFHDDITPQYYKLLKLRTVIQNNPGEYWTVSKMADSLGISPGYLQNIYKKTFGISCMDDVINSRIRMAKEYLIHNAQSIAEVASRCGYQNVEHFCRQFKKLTGYTPRNFQKHIKG</sequence>
<dbReference type="SMART" id="SM00342">
    <property type="entry name" value="HTH_ARAC"/>
    <property type="match status" value="1"/>
</dbReference>
<dbReference type="Proteomes" id="UP000595841">
    <property type="component" value="Chromosome"/>
</dbReference>
<feature type="domain" description="HTH araC/xylS-type" evidence="4">
    <location>
        <begin position="88"/>
        <end position="186"/>
    </location>
</feature>
<gene>
    <name evidence="5" type="ORF">JI735_32525</name>
</gene>
<keyword evidence="3" id="KW-0804">Transcription</keyword>
<dbReference type="InterPro" id="IPR009057">
    <property type="entry name" value="Homeodomain-like_sf"/>
</dbReference>
<dbReference type="EMBL" id="CP068595">
    <property type="protein sequence ID" value="QQZ61069.1"/>
    <property type="molecule type" value="Genomic_DNA"/>
</dbReference>
<reference evidence="5 6" key="1">
    <citation type="submission" date="2021-01" db="EMBL/GenBank/DDBJ databases">
        <title>Whole genome sequence of Paenibacillus sonchi LMG 24727 for comparative genomics.</title>
        <authorList>
            <person name="Lee G."/>
            <person name="Kim M.-J."/>
            <person name="Lim K."/>
            <person name="Shin J.-H."/>
        </authorList>
    </citation>
    <scope>NUCLEOTIDE SEQUENCE [LARGE SCALE GENOMIC DNA]</scope>
    <source>
        <strain evidence="5 6">LMG 24727</strain>
    </source>
</reference>
<dbReference type="InterPro" id="IPR018062">
    <property type="entry name" value="HTH_AraC-typ_CS"/>
</dbReference>
<dbReference type="GO" id="GO:0003700">
    <property type="term" value="F:DNA-binding transcription factor activity"/>
    <property type="evidence" value="ECO:0007669"/>
    <property type="project" value="InterPro"/>
</dbReference>
<evidence type="ECO:0000256" key="3">
    <source>
        <dbReference type="ARBA" id="ARBA00023163"/>
    </source>
</evidence>
<proteinExistence type="predicted"/>
<name>A0A974PBQ7_9BACL</name>
<dbReference type="AlphaFoldDB" id="A0A974PBQ7"/>